<dbReference type="AlphaFoldDB" id="A0A915CN63"/>
<proteinExistence type="predicted"/>
<protein>
    <submittedName>
        <fullName evidence="2">Uncharacterized protein</fullName>
    </submittedName>
</protein>
<keyword evidence="1" id="KW-1185">Reference proteome</keyword>
<accession>A0A915CN63</accession>
<name>A0A915CN63_9BILA</name>
<evidence type="ECO:0000313" key="1">
    <source>
        <dbReference type="Proteomes" id="UP000887574"/>
    </source>
</evidence>
<dbReference type="Proteomes" id="UP000887574">
    <property type="component" value="Unplaced"/>
</dbReference>
<evidence type="ECO:0000313" key="2">
    <source>
        <dbReference type="WBParaSite" id="jg10413"/>
    </source>
</evidence>
<reference evidence="2" key="1">
    <citation type="submission" date="2022-11" db="UniProtKB">
        <authorList>
            <consortium name="WormBaseParasite"/>
        </authorList>
    </citation>
    <scope>IDENTIFICATION</scope>
</reference>
<dbReference type="WBParaSite" id="jg10413">
    <property type="protein sequence ID" value="jg10413"/>
    <property type="gene ID" value="jg10413"/>
</dbReference>
<sequence>MHDSSVLQLGTAYTSIAFYSFVQKLPPVAPHPSVVPLDREKIMKLDGLVKQCCTILSTRDLSNIAEAKLAHLSYVGEPFQEMLDRFEENASVERSEPVRLTDDENQLVERFLAEDRSAVKEFGMQGTNHLFNCSILFCYVLLGINYEFSLFSS</sequence>
<organism evidence="1 2">
    <name type="scientific">Ditylenchus dipsaci</name>
    <dbReference type="NCBI Taxonomy" id="166011"/>
    <lineage>
        <taxon>Eukaryota</taxon>
        <taxon>Metazoa</taxon>
        <taxon>Ecdysozoa</taxon>
        <taxon>Nematoda</taxon>
        <taxon>Chromadorea</taxon>
        <taxon>Rhabditida</taxon>
        <taxon>Tylenchina</taxon>
        <taxon>Tylenchomorpha</taxon>
        <taxon>Sphaerularioidea</taxon>
        <taxon>Anguinidae</taxon>
        <taxon>Anguininae</taxon>
        <taxon>Ditylenchus</taxon>
    </lineage>
</organism>